<evidence type="ECO:0000256" key="4">
    <source>
        <dbReference type="ARBA" id="ARBA00022519"/>
    </source>
</evidence>
<keyword evidence="4" id="KW-0997">Cell inner membrane</keyword>
<dbReference type="EMBL" id="JADIMM010000022">
    <property type="protein sequence ID" value="MBO8456878.1"/>
    <property type="molecule type" value="Genomic_DNA"/>
</dbReference>
<evidence type="ECO:0000256" key="1">
    <source>
        <dbReference type="ARBA" id="ARBA00004429"/>
    </source>
</evidence>
<dbReference type="PANTHER" id="PTHR43357:SF4">
    <property type="entry name" value="INNER MEMBRANE ABC TRANSPORTER PERMEASE PROTEIN YDCV"/>
    <property type="match status" value="1"/>
</dbReference>
<evidence type="ECO:0000313" key="11">
    <source>
        <dbReference type="Proteomes" id="UP000823638"/>
    </source>
</evidence>
<keyword evidence="5 8" id="KW-0812">Transmembrane</keyword>
<keyword evidence="2 8" id="KW-0813">Transport</keyword>
<feature type="transmembrane region" description="Helical" evidence="8">
    <location>
        <begin position="107"/>
        <end position="131"/>
    </location>
</feature>
<keyword evidence="6 8" id="KW-1133">Transmembrane helix</keyword>
<feature type="transmembrane region" description="Helical" evidence="8">
    <location>
        <begin position="365"/>
        <end position="387"/>
    </location>
</feature>
<feature type="transmembrane region" description="Helical" evidence="8">
    <location>
        <begin position="525"/>
        <end position="544"/>
    </location>
</feature>
<dbReference type="GO" id="GO:0055085">
    <property type="term" value="P:transmembrane transport"/>
    <property type="evidence" value="ECO:0007669"/>
    <property type="project" value="InterPro"/>
</dbReference>
<evidence type="ECO:0000256" key="3">
    <source>
        <dbReference type="ARBA" id="ARBA00022475"/>
    </source>
</evidence>
<dbReference type="GO" id="GO:0005886">
    <property type="term" value="C:plasma membrane"/>
    <property type="evidence" value="ECO:0007669"/>
    <property type="project" value="UniProtKB-SubCell"/>
</dbReference>
<reference evidence="10" key="2">
    <citation type="journal article" date="2021" name="PeerJ">
        <title>Extensive microbial diversity within the chicken gut microbiome revealed by metagenomics and culture.</title>
        <authorList>
            <person name="Gilroy R."/>
            <person name="Ravi A."/>
            <person name="Getino M."/>
            <person name="Pursley I."/>
            <person name="Horton D.L."/>
            <person name="Alikhan N.F."/>
            <person name="Baker D."/>
            <person name="Gharbi K."/>
            <person name="Hall N."/>
            <person name="Watson M."/>
            <person name="Adriaenssens E.M."/>
            <person name="Foster-Nyarko E."/>
            <person name="Jarju S."/>
            <person name="Secka A."/>
            <person name="Antonio M."/>
            <person name="Oren A."/>
            <person name="Chaudhuri R.R."/>
            <person name="La Ragione R."/>
            <person name="Hildebrand F."/>
            <person name="Pallen M.J."/>
        </authorList>
    </citation>
    <scope>NUCLEOTIDE SEQUENCE</scope>
    <source>
        <strain evidence="10">10532</strain>
    </source>
</reference>
<reference evidence="10" key="1">
    <citation type="submission" date="2020-10" db="EMBL/GenBank/DDBJ databases">
        <authorList>
            <person name="Gilroy R."/>
        </authorList>
    </citation>
    <scope>NUCLEOTIDE SEQUENCE</scope>
    <source>
        <strain evidence="10">10532</strain>
    </source>
</reference>
<keyword evidence="3" id="KW-1003">Cell membrane</keyword>
<feature type="transmembrane region" description="Helical" evidence="8">
    <location>
        <begin position="152"/>
        <end position="171"/>
    </location>
</feature>
<organism evidence="10 11">
    <name type="scientific">Candidatus Gallitreponema excrementavium</name>
    <dbReference type="NCBI Taxonomy" id="2840840"/>
    <lineage>
        <taxon>Bacteria</taxon>
        <taxon>Pseudomonadati</taxon>
        <taxon>Spirochaetota</taxon>
        <taxon>Spirochaetia</taxon>
        <taxon>Spirochaetales</taxon>
        <taxon>Candidatus Gallitreponema</taxon>
    </lineage>
</organism>
<dbReference type="InterPro" id="IPR000515">
    <property type="entry name" value="MetI-like"/>
</dbReference>
<dbReference type="SUPFAM" id="SSF161098">
    <property type="entry name" value="MetI-like"/>
    <property type="match status" value="2"/>
</dbReference>
<evidence type="ECO:0000256" key="8">
    <source>
        <dbReference type="RuleBase" id="RU363032"/>
    </source>
</evidence>
<dbReference type="PROSITE" id="PS50928">
    <property type="entry name" value="ABC_TM1"/>
    <property type="match status" value="2"/>
</dbReference>
<accession>A0A9D9HND0</accession>
<feature type="domain" description="ABC transmembrane type-1" evidence="9">
    <location>
        <begin position="72"/>
        <end position="279"/>
    </location>
</feature>
<sequence length="549" mass="60281">MNNPPVIKYLSAGGQIFCLFLLLVLFLSLVIPLSAILKGLFLAGKGTEGFNFQVLFRDIANLACNDSIQKSILNTFLQAACSTLIAMAVGIPMAFFCAKRKFPGKRILTGLSSVPLCIPPLILVLAFVRFFGMNGFINKIISSITGEKEPALTFLYSFRGIILLQGFYNFPLIMTNVASLWSRLPTREEDAAYLLGKSRIQVFFSVTLYKILPGILSSSILVFLYCFFSFIIVLLLSGVNFSVLEVEIYSTIRMGLDIQKGCALAILETVIALLFIIFYLRLENKTSGLFGYTEKNTPEKIKSPGEKIILILFLVLIFLFLAGPLFAMILNGLDFSKGFLVPRIFSNYTSLFSNHKFYTSLGNTLITGVSTATLSVICALTYSILIFMLKPSLRQKLKVLGFLPTAISGVVIGLGWLLLPGAKNITTLILAQSVVAFPFAFIPVYSSMEKISPDILDAAKMLGSSRGEINVRIIIPIIRKSIFIAWIFAFAVSAGDATLPIVLGIPGFENLSLMLYRLSGAYRFGEASACGLILILITGVPFLIKKEEI</sequence>
<evidence type="ECO:0000313" key="10">
    <source>
        <dbReference type="EMBL" id="MBO8456878.1"/>
    </source>
</evidence>
<dbReference type="InterPro" id="IPR035906">
    <property type="entry name" value="MetI-like_sf"/>
</dbReference>
<dbReference type="AlphaFoldDB" id="A0A9D9HND0"/>
<gene>
    <name evidence="10" type="ORF">IAA81_01465</name>
</gene>
<feature type="transmembrane region" description="Helical" evidence="8">
    <location>
        <begin position="399"/>
        <end position="419"/>
    </location>
</feature>
<evidence type="ECO:0000256" key="5">
    <source>
        <dbReference type="ARBA" id="ARBA00022692"/>
    </source>
</evidence>
<evidence type="ECO:0000256" key="7">
    <source>
        <dbReference type="ARBA" id="ARBA00023136"/>
    </source>
</evidence>
<feature type="transmembrane region" description="Helical" evidence="8">
    <location>
        <begin position="425"/>
        <end position="445"/>
    </location>
</feature>
<dbReference type="Proteomes" id="UP000823638">
    <property type="component" value="Unassembled WGS sequence"/>
</dbReference>
<dbReference type="Gene3D" id="1.10.3720.10">
    <property type="entry name" value="MetI-like"/>
    <property type="match status" value="2"/>
</dbReference>
<feature type="transmembrane region" description="Helical" evidence="8">
    <location>
        <begin position="308"/>
        <end position="330"/>
    </location>
</feature>
<proteinExistence type="inferred from homology"/>
<comment type="similarity">
    <text evidence="8">Belongs to the binding-protein-dependent transport system permease family.</text>
</comment>
<comment type="subcellular location">
    <subcellularLocation>
        <location evidence="1">Cell inner membrane</location>
        <topology evidence="1">Multi-pass membrane protein</topology>
    </subcellularLocation>
    <subcellularLocation>
        <location evidence="8">Cell membrane</location>
        <topology evidence="8">Multi-pass membrane protein</topology>
    </subcellularLocation>
</comment>
<feature type="transmembrane region" description="Helical" evidence="8">
    <location>
        <begin position="12"/>
        <end position="37"/>
    </location>
</feature>
<feature type="transmembrane region" description="Helical" evidence="8">
    <location>
        <begin position="76"/>
        <end position="95"/>
    </location>
</feature>
<feature type="transmembrane region" description="Helical" evidence="8">
    <location>
        <begin position="482"/>
        <end position="505"/>
    </location>
</feature>
<comment type="caution">
    <text evidence="10">The sequence shown here is derived from an EMBL/GenBank/DDBJ whole genome shotgun (WGS) entry which is preliminary data.</text>
</comment>
<feature type="domain" description="ABC transmembrane type-1" evidence="9">
    <location>
        <begin position="361"/>
        <end position="545"/>
    </location>
</feature>
<dbReference type="Pfam" id="PF00528">
    <property type="entry name" value="BPD_transp_1"/>
    <property type="match status" value="1"/>
</dbReference>
<feature type="transmembrane region" description="Helical" evidence="8">
    <location>
        <begin position="263"/>
        <end position="282"/>
    </location>
</feature>
<evidence type="ECO:0000256" key="6">
    <source>
        <dbReference type="ARBA" id="ARBA00022989"/>
    </source>
</evidence>
<feature type="transmembrane region" description="Helical" evidence="8">
    <location>
        <begin position="221"/>
        <end position="243"/>
    </location>
</feature>
<keyword evidence="7 8" id="KW-0472">Membrane</keyword>
<evidence type="ECO:0000256" key="2">
    <source>
        <dbReference type="ARBA" id="ARBA00022448"/>
    </source>
</evidence>
<dbReference type="PANTHER" id="PTHR43357">
    <property type="entry name" value="INNER MEMBRANE ABC TRANSPORTER PERMEASE PROTEIN YDCV"/>
    <property type="match status" value="1"/>
</dbReference>
<evidence type="ECO:0000259" key="9">
    <source>
        <dbReference type="PROSITE" id="PS50928"/>
    </source>
</evidence>
<name>A0A9D9HND0_9SPIR</name>
<dbReference type="CDD" id="cd06261">
    <property type="entry name" value="TM_PBP2"/>
    <property type="match status" value="2"/>
</dbReference>
<protein>
    <submittedName>
        <fullName evidence="10">Iron ABC transporter permease</fullName>
    </submittedName>
</protein>